<dbReference type="NCBIfam" id="NF008722">
    <property type="entry name" value="PRK11716.1"/>
    <property type="match status" value="1"/>
</dbReference>
<comment type="similarity">
    <text evidence="1">Belongs to the LysR transcriptional regulatory family.</text>
</comment>
<dbReference type="EMBL" id="FQWD01000001">
    <property type="protein sequence ID" value="SHF90852.1"/>
    <property type="molecule type" value="Genomic_DNA"/>
</dbReference>
<dbReference type="Gene3D" id="3.40.190.10">
    <property type="entry name" value="Periplasmic binding protein-like II"/>
    <property type="match status" value="2"/>
</dbReference>
<organism evidence="6 7">
    <name type="scientific">Marisediminitalea aggregata</name>
    <dbReference type="NCBI Taxonomy" id="634436"/>
    <lineage>
        <taxon>Bacteria</taxon>
        <taxon>Pseudomonadati</taxon>
        <taxon>Pseudomonadota</taxon>
        <taxon>Gammaproteobacteria</taxon>
        <taxon>Alteromonadales</taxon>
        <taxon>Alteromonadaceae</taxon>
        <taxon>Marisediminitalea</taxon>
    </lineage>
</organism>
<sequence>MIYLQNSIAKSEILMDFRSLQLFNHLAKSLHFGDTAESMYVSPSTLSRVIQRLEEECGCVLFKRDNRSVALTHGGHKLLNFSETVLKEWQQVRQELSADEQSLKGELSLYCSVTASQSHLPALLSRYRQHYPGVDIRLVTGDPGLAIDNVKQQKCDVAIAINSPGFPTDLCFSGMDHVPLVLIAPRDWRLTQLSQVDWRKLQVVLPEQGPSRRIVYHWFAEHGIRPNVYASVGGNEAIVSMVALGCGVGFVPQVVLDHSGMAGSVSRILVEDIGSYELGLACLESRRHEPLVDALFQLVLN</sequence>
<dbReference type="GO" id="GO:0003700">
    <property type="term" value="F:DNA-binding transcription factor activity"/>
    <property type="evidence" value="ECO:0007669"/>
    <property type="project" value="InterPro"/>
</dbReference>
<dbReference type="AlphaFoldDB" id="A0A1M5FI79"/>
<dbReference type="Pfam" id="PF00126">
    <property type="entry name" value="HTH_1"/>
    <property type="match status" value="1"/>
</dbReference>
<accession>A0A1M5FI79</accession>
<dbReference type="InterPro" id="IPR000847">
    <property type="entry name" value="LysR_HTH_N"/>
</dbReference>
<dbReference type="Pfam" id="PF03466">
    <property type="entry name" value="LysR_substrate"/>
    <property type="match status" value="1"/>
</dbReference>
<dbReference type="STRING" id="634436.SAMN05216361_0841"/>
<protein>
    <submittedName>
        <fullName evidence="6">LysR family transcriptional regulator, positive regulator for ilvC</fullName>
    </submittedName>
</protein>
<dbReference type="Gene3D" id="1.10.10.10">
    <property type="entry name" value="Winged helix-like DNA-binding domain superfamily/Winged helix DNA-binding domain"/>
    <property type="match status" value="1"/>
</dbReference>
<dbReference type="PANTHER" id="PTHR30126:SF81">
    <property type="entry name" value="HTH-TYPE TRANSCRIPTIONAL REGULATOR ILVY"/>
    <property type="match status" value="1"/>
</dbReference>
<evidence type="ECO:0000259" key="5">
    <source>
        <dbReference type="PROSITE" id="PS50931"/>
    </source>
</evidence>
<proteinExistence type="inferred from homology"/>
<evidence type="ECO:0000313" key="6">
    <source>
        <dbReference type="EMBL" id="SHF90852.1"/>
    </source>
</evidence>
<evidence type="ECO:0000313" key="7">
    <source>
        <dbReference type="Proteomes" id="UP000184520"/>
    </source>
</evidence>
<dbReference type="InterPro" id="IPR036388">
    <property type="entry name" value="WH-like_DNA-bd_sf"/>
</dbReference>
<gene>
    <name evidence="6" type="ORF">SAMN05216361_0841</name>
</gene>
<dbReference type="InterPro" id="IPR036390">
    <property type="entry name" value="WH_DNA-bd_sf"/>
</dbReference>
<dbReference type="SUPFAM" id="SSF46785">
    <property type="entry name" value="Winged helix' DNA-binding domain"/>
    <property type="match status" value="1"/>
</dbReference>
<evidence type="ECO:0000256" key="4">
    <source>
        <dbReference type="ARBA" id="ARBA00023163"/>
    </source>
</evidence>
<dbReference type="PROSITE" id="PS50931">
    <property type="entry name" value="HTH_LYSR"/>
    <property type="match status" value="1"/>
</dbReference>
<keyword evidence="7" id="KW-1185">Reference proteome</keyword>
<feature type="domain" description="HTH lysR-type" evidence="5">
    <location>
        <begin position="15"/>
        <end position="72"/>
    </location>
</feature>
<keyword evidence="3" id="KW-0238">DNA-binding</keyword>
<dbReference type="Proteomes" id="UP000184520">
    <property type="component" value="Unassembled WGS sequence"/>
</dbReference>
<evidence type="ECO:0000256" key="2">
    <source>
        <dbReference type="ARBA" id="ARBA00023015"/>
    </source>
</evidence>
<dbReference type="FunFam" id="1.10.10.10:FF:000001">
    <property type="entry name" value="LysR family transcriptional regulator"/>
    <property type="match status" value="1"/>
</dbReference>
<name>A0A1M5FI79_9ALTE</name>
<evidence type="ECO:0000256" key="1">
    <source>
        <dbReference type="ARBA" id="ARBA00009437"/>
    </source>
</evidence>
<keyword evidence="4" id="KW-0804">Transcription</keyword>
<dbReference type="InterPro" id="IPR005119">
    <property type="entry name" value="LysR_subst-bd"/>
</dbReference>
<dbReference type="SUPFAM" id="SSF53850">
    <property type="entry name" value="Periplasmic binding protein-like II"/>
    <property type="match status" value="1"/>
</dbReference>
<dbReference type="InterPro" id="IPR037404">
    <property type="entry name" value="IlvY_PBP2"/>
</dbReference>
<evidence type="ECO:0000256" key="3">
    <source>
        <dbReference type="ARBA" id="ARBA00023125"/>
    </source>
</evidence>
<dbReference type="CDD" id="cd08430">
    <property type="entry name" value="PBP2_IlvY"/>
    <property type="match status" value="1"/>
</dbReference>
<dbReference type="GO" id="GO:0000976">
    <property type="term" value="F:transcription cis-regulatory region binding"/>
    <property type="evidence" value="ECO:0007669"/>
    <property type="project" value="TreeGrafter"/>
</dbReference>
<dbReference type="PANTHER" id="PTHR30126">
    <property type="entry name" value="HTH-TYPE TRANSCRIPTIONAL REGULATOR"/>
    <property type="match status" value="1"/>
</dbReference>
<reference evidence="7" key="1">
    <citation type="submission" date="2016-11" db="EMBL/GenBank/DDBJ databases">
        <authorList>
            <person name="Varghese N."/>
            <person name="Submissions S."/>
        </authorList>
    </citation>
    <scope>NUCLEOTIDE SEQUENCE [LARGE SCALE GENOMIC DNA]</scope>
    <source>
        <strain evidence="7">CGMCC 1.8995</strain>
    </source>
</reference>
<keyword evidence="2" id="KW-0805">Transcription regulation</keyword>